<name>A0A418T034_9RHOB</name>
<reference evidence="2" key="1">
    <citation type="submission" date="2018-09" db="EMBL/GenBank/DDBJ databases">
        <title>Acidovorax cavernicola nov. sp. isolated from Gruta de las Maravillas (Aracena, Spain).</title>
        <authorList>
            <person name="Jurado V."/>
            <person name="Gutierrez-Patricio S."/>
            <person name="Gonzalez-Pimentel J.L."/>
            <person name="Miller A.Z."/>
            <person name="Laiz L."/>
            <person name="Saiz-Jimenez C."/>
        </authorList>
    </citation>
    <scope>NUCLEOTIDE SEQUENCE [LARGE SCALE GENOMIC DNA]</scope>
    <source>
        <strain evidence="2">1011MAR3C25</strain>
    </source>
</reference>
<gene>
    <name evidence="1" type="ORF">D3P04_07445</name>
</gene>
<dbReference type="EMBL" id="QZCG01000004">
    <property type="protein sequence ID" value="RJE86543.1"/>
    <property type="molecule type" value="Genomic_DNA"/>
</dbReference>
<dbReference type="SUPFAM" id="SSF160424">
    <property type="entry name" value="BH3703-like"/>
    <property type="match status" value="1"/>
</dbReference>
<evidence type="ECO:0000313" key="2">
    <source>
        <dbReference type="Proteomes" id="UP000284202"/>
    </source>
</evidence>
<dbReference type="InterPro" id="IPR036170">
    <property type="entry name" value="YezG-like_sf"/>
</dbReference>
<accession>A0A418T034</accession>
<evidence type="ECO:0000313" key="1">
    <source>
        <dbReference type="EMBL" id="RJE86543.1"/>
    </source>
</evidence>
<evidence type="ECO:0008006" key="3">
    <source>
        <dbReference type="Google" id="ProtNLM"/>
    </source>
</evidence>
<dbReference type="RefSeq" id="WP_119747438.1">
    <property type="nucleotide sequence ID" value="NZ_QZCG01000004.1"/>
</dbReference>
<sequence length="140" mass="16100">MSSKQDIHEKLIIKIGKLLMKSARVSATSWDYAGYMFETKDSVSSGGEIFLYAGRDRLVFDLDFDDQDEIIESFKRLREVTHVDGDAYWIKCLVAVRSDGDLKMLFEFDDWSRWKISPTNVDRAYEILVGEIYPDAAGLN</sequence>
<dbReference type="Proteomes" id="UP000284202">
    <property type="component" value="Unassembled WGS sequence"/>
</dbReference>
<keyword evidence="2" id="KW-1185">Reference proteome</keyword>
<comment type="caution">
    <text evidence="1">The sequence shown here is derived from an EMBL/GenBank/DDBJ whole genome shotgun (WGS) entry which is preliminary data.</text>
</comment>
<dbReference type="AlphaFoldDB" id="A0A418T034"/>
<protein>
    <recommendedName>
        <fullName evidence="3">DUF600 family protein</fullName>
    </recommendedName>
</protein>
<proteinExistence type="predicted"/>
<organism evidence="1 2">
    <name type="scientific">Paracoccus onubensis</name>
    <dbReference type="NCBI Taxonomy" id="1675788"/>
    <lineage>
        <taxon>Bacteria</taxon>
        <taxon>Pseudomonadati</taxon>
        <taxon>Pseudomonadota</taxon>
        <taxon>Alphaproteobacteria</taxon>
        <taxon>Rhodobacterales</taxon>
        <taxon>Paracoccaceae</taxon>
        <taxon>Paracoccus</taxon>
    </lineage>
</organism>
<dbReference type="OrthoDB" id="7692537at2"/>